<evidence type="ECO:0000313" key="1">
    <source>
        <dbReference type="EMBL" id="BAS83352.1"/>
    </source>
</evidence>
<organism evidence="1 2">
    <name type="scientific">Oryza sativa subsp. japonica</name>
    <name type="common">Rice</name>
    <dbReference type="NCBI Taxonomy" id="39947"/>
    <lineage>
        <taxon>Eukaryota</taxon>
        <taxon>Viridiplantae</taxon>
        <taxon>Streptophyta</taxon>
        <taxon>Embryophyta</taxon>
        <taxon>Tracheophyta</taxon>
        <taxon>Spermatophyta</taxon>
        <taxon>Magnoliopsida</taxon>
        <taxon>Liliopsida</taxon>
        <taxon>Poales</taxon>
        <taxon>Poaceae</taxon>
        <taxon>BOP clade</taxon>
        <taxon>Oryzoideae</taxon>
        <taxon>Oryzeae</taxon>
        <taxon>Oryzinae</taxon>
        <taxon>Oryza</taxon>
        <taxon>Oryza sativa</taxon>
    </lineage>
</organism>
<accession>A0A0P0VVX7</accession>
<dbReference type="AlphaFoldDB" id="A0A0P0VVX7"/>
<gene>
    <name evidence="1" type="ordered locus">Os03g0260266</name>
    <name evidence="1" type="ORF">OSNPB_030260266</name>
</gene>
<name>A0A0P0VVX7_ORYSJ</name>
<protein>
    <submittedName>
        <fullName evidence="1">Os03g0260266 protein</fullName>
    </submittedName>
</protein>
<dbReference type="Gramene" id="Os03t0260266-00">
    <property type="protein sequence ID" value="Os03t0260266-00"/>
    <property type="gene ID" value="Os03g0260266"/>
</dbReference>
<dbReference type="InParanoid" id="A0A0P0VVX7"/>
<sequence length="117" mass="13167">MIQHNNRSTLLVQPPQNFITIERIFLSERFAKDTEALGSRYPDSGFEFVGLTVFSVLLLCRKQATAFSANKLYITTTTGTTTRYRKGSVITSTSGLLDLFQVKSSPRDGMLHPDKYI</sequence>
<dbReference type="EMBL" id="AP014959">
    <property type="protein sequence ID" value="BAS83352.1"/>
    <property type="molecule type" value="Genomic_DNA"/>
</dbReference>
<dbReference type="PaxDb" id="39947-A0A0P0VVX7"/>
<reference evidence="1 2" key="3">
    <citation type="journal article" date="2013" name="Rice">
        <title>Improvement of the Oryza sativa Nipponbare reference genome using next generation sequence and optical map data.</title>
        <authorList>
            <person name="Kawahara Y."/>
            <person name="de la Bastide M."/>
            <person name="Hamilton J.P."/>
            <person name="Kanamori H."/>
            <person name="McCombie W.R."/>
            <person name="Ouyang S."/>
            <person name="Schwartz D.C."/>
            <person name="Tanaka T."/>
            <person name="Wu J."/>
            <person name="Zhou S."/>
            <person name="Childs K.L."/>
            <person name="Davidson R.M."/>
            <person name="Lin H."/>
            <person name="Quesada-Ocampo L."/>
            <person name="Vaillancourt B."/>
            <person name="Sakai H."/>
            <person name="Lee S.S."/>
            <person name="Kim J."/>
            <person name="Numa H."/>
            <person name="Itoh T."/>
            <person name="Buell C.R."/>
            <person name="Matsumoto T."/>
        </authorList>
    </citation>
    <scope>NUCLEOTIDE SEQUENCE [LARGE SCALE GENOMIC DNA]</scope>
    <source>
        <strain evidence="2">cv. Nipponbare</strain>
    </source>
</reference>
<reference evidence="1 2" key="2">
    <citation type="journal article" date="2013" name="Plant Cell Physiol.">
        <title>Rice Annotation Project Database (RAP-DB): an integrative and interactive database for rice genomics.</title>
        <authorList>
            <person name="Sakai H."/>
            <person name="Lee S.S."/>
            <person name="Tanaka T."/>
            <person name="Numa H."/>
            <person name="Kim J."/>
            <person name="Kawahara Y."/>
            <person name="Wakimoto H."/>
            <person name="Yang C.C."/>
            <person name="Iwamoto M."/>
            <person name="Abe T."/>
            <person name="Yamada Y."/>
            <person name="Muto A."/>
            <person name="Inokuchi H."/>
            <person name="Ikemura T."/>
            <person name="Matsumoto T."/>
            <person name="Sasaki T."/>
            <person name="Itoh T."/>
        </authorList>
    </citation>
    <scope>NUCLEOTIDE SEQUENCE [LARGE SCALE GENOMIC DNA]</scope>
    <source>
        <strain evidence="2">cv. Nipponbare</strain>
    </source>
</reference>
<dbReference type="Proteomes" id="UP000059680">
    <property type="component" value="Chromosome 3"/>
</dbReference>
<keyword evidence="2" id="KW-1185">Reference proteome</keyword>
<evidence type="ECO:0000313" key="2">
    <source>
        <dbReference type="Proteomes" id="UP000059680"/>
    </source>
</evidence>
<proteinExistence type="predicted"/>
<reference evidence="2" key="1">
    <citation type="journal article" date="2005" name="Nature">
        <title>The map-based sequence of the rice genome.</title>
        <authorList>
            <consortium name="International rice genome sequencing project (IRGSP)"/>
            <person name="Matsumoto T."/>
            <person name="Wu J."/>
            <person name="Kanamori H."/>
            <person name="Katayose Y."/>
            <person name="Fujisawa M."/>
            <person name="Namiki N."/>
            <person name="Mizuno H."/>
            <person name="Yamamoto K."/>
            <person name="Antonio B.A."/>
            <person name="Baba T."/>
            <person name="Sakata K."/>
            <person name="Nagamura Y."/>
            <person name="Aoki H."/>
            <person name="Arikawa K."/>
            <person name="Arita K."/>
            <person name="Bito T."/>
            <person name="Chiden Y."/>
            <person name="Fujitsuka N."/>
            <person name="Fukunaka R."/>
            <person name="Hamada M."/>
            <person name="Harada C."/>
            <person name="Hayashi A."/>
            <person name="Hijishita S."/>
            <person name="Honda M."/>
            <person name="Hosokawa S."/>
            <person name="Ichikawa Y."/>
            <person name="Idonuma A."/>
            <person name="Iijima M."/>
            <person name="Ikeda M."/>
            <person name="Ikeno M."/>
            <person name="Ito K."/>
            <person name="Ito S."/>
            <person name="Ito T."/>
            <person name="Ito Y."/>
            <person name="Ito Y."/>
            <person name="Iwabuchi A."/>
            <person name="Kamiya K."/>
            <person name="Karasawa W."/>
            <person name="Kurita K."/>
            <person name="Katagiri S."/>
            <person name="Kikuta A."/>
            <person name="Kobayashi H."/>
            <person name="Kobayashi N."/>
            <person name="Machita K."/>
            <person name="Maehara T."/>
            <person name="Masukawa M."/>
            <person name="Mizubayashi T."/>
            <person name="Mukai Y."/>
            <person name="Nagasaki H."/>
            <person name="Nagata Y."/>
            <person name="Naito S."/>
            <person name="Nakashima M."/>
            <person name="Nakama Y."/>
            <person name="Nakamichi Y."/>
            <person name="Nakamura M."/>
            <person name="Meguro A."/>
            <person name="Negishi M."/>
            <person name="Ohta I."/>
            <person name="Ohta T."/>
            <person name="Okamoto M."/>
            <person name="Ono N."/>
            <person name="Saji S."/>
            <person name="Sakaguchi M."/>
            <person name="Sakai K."/>
            <person name="Shibata M."/>
            <person name="Shimokawa T."/>
            <person name="Song J."/>
            <person name="Takazaki Y."/>
            <person name="Terasawa K."/>
            <person name="Tsugane M."/>
            <person name="Tsuji K."/>
            <person name="Ueda S."/>
            <person name="Waki K."/>
            <person name="Yamagata H."/>
            <person name="Yamamoto M."/>
            <person name="Yamamoto S."/>
            <person name="Yamane H."/>
            <person name="Yoshiki S."/>
            <person name="Yoshihara R."/>
            <person name="Yukawa K."/>
            <person name="Zhong H."/>
            <person name="Yano M."/>
            <person name="Yuan Q."/>
            <person name="Ouyang S."/>
            <person name="Liu J."/>
            <person name="Jones K.M."/>
            <person name="Gansberger K."/>
            <person name="Moffat K."/>
            <person name="Hill J."/>
            <person name="Bera J."/>
            <person name="Fadrosh D."/>
            <person name="Jin S."/>
            <person name="Johri S."/>
            <person name="Kim M."/>
            <person name="Overton L."/>
            <person name="Reardon M."/>
            <person name="Tsitrin T."/>
            <person name="Vuong H."/>
            <person name="Weaver B."/>
            <person name="Ciecko A."/>
            <person name="Tallon L."/>
            <person name="Jackson J."/>
            <person name="Pai G."/>
            <person name="Aken S.V."/>
            <person name="Utterback T."/>
            <person name="Reidmuller S."/>
            <person name="Feldblyum T."/>
            <person name="Hsiao J."/>
            <person name="Zismann V."/>
            <person name="Iobst S."/>
            <person name="de Vazeille A.R."/>
            <person name="Buell C.R."/>
            <person name="Ying K."/>
            <person name="Li Y."/>
            <person name="Lu T."/>
            <person name="Huang Y."/>
            <person name="Zhao Q."/>
            <person name="Feng Q."/>
            <person name="Zhang L."/>
            <person name="Zhu J."/>
            <person name="Weng Q."/>
            <person name="Mu J."/>
            <person name="Lu Y."/>
            <person name="Fan D."/>
            <person name="Liu Y."/>
            <person name="Guan J."/>
            <person name="Zhang Y."/>
            <person name="Yu S."/>
            <person name="Liu X."/>
            <person name="Zhang Y."/>
            <person name="Hong G."/>
            <person name="Han B."/>
            <person name="Choisne N."/>
            <person name="Demange N."/>
            <person name="Orjeda G."/>
            <person name="Samain S."/>
            <person name="Cattolico L."/>
            <person name="Pelletier E."/>
            <person name="Couloux A."/>
            <person name="Segurens B."/>
            <person name="Wincker P."/>
            <person name="D'Hont A."/>
            <person name="Scarpelli C."/>
            <person name="Weissenbach J."/>
            <person name="Salanoubat M."/>
            <person name="Quetier F."/>
            <person name="Yu Y."/>
            <person name="Kim H.R."/>
            <person name="Rambo T."/>
            <person name="Currie J."/>
            <person name="Collura K."/>
            <person name="Luo M."/>
            <person name="Yang T."/>
            <person name="Ammiraju J.S.S."/>
            <person name="Engler F."/>
            <person name="Soderlund C."/>
            <person name="Wing R.A."/>
            <person name="Palmer L.E."/>
            <person name="de la Bastide M."/>
            <person name="Spiegel L."/>
            <person name="Nascimento L."/>
            <person name="Zutavern T."/>
            <person name="O'Shaughnessy A."/>
            <person name="Dike S."/>
            <person name="Dedhia N."/>
            <person name="Preston R."/>
            <person name="Balija V."/>
            <person name="McCombie W.R."/>
            <person name="Chow T."/>
            <person name="Chen H."/>
            <person name="Chung M."/>
            <person name="Chen C."/>
            <person name="Shaw J."/>
            <person name="Wu H."/>
            <person name="Hsiao K."/>
            <person name="Chao Y."/>
            <person name="Chu M."/>
            <person name="Cheng C."/>
            <person name="Hour A."/>
            <person name="Lee P."/>
            <person name="Lin S."/>
            <person name="Lin Y."/>
            <person name="Liou J."/>
            <person name="Liu S."/>
            <person name="Hsing Y."/>
            <person name="Raghuvanshi S."/>
            <person name="Mohanty A."/>
            <person name="Bharti A.K."/>
            <person name="Gaur A."/>
            <person name="Gupta V."/>
            <person name="Kumar D."/>
            <person name="Ravi V."/>
            <person name="Vij S."/>
            <person name="Kapur A."/>
            <person name="Khurana P."/>
            <person name="Khurana P."/>
            <person name="Khurana J.P."/>
            <person name="Tyagi A.K."/>
            <person name="Gaikwad K."/>
            <person name="Singh A."/>
            <person name="Dalal V."/>
            <person name="Srivastava S."/>
            <person name="Dixit A."/>
            <person name="Pal A.K."/>
            <person name="Ghazi I.A."/>
            <person name="Yadav M."/>
            <person name="Pandit A."/>
            <person name="Bhargava A."/>
            <person name="Sureshbabu K."/>
            <person name="Batra K."/>
            <person name="Sharma T.R."/>
            <person name="Mohapatra T."/>
            <person name="Singh N.K."/>
            <person name="Messing J."/>
            <person name="Nelson A.B."/>
            <person name="Fuks G."/>
            <person name="Kavchok S."/>
            <person name="Keizer G."/>
            <person name="Linton E."/>
            <person name="Llaca V."/>
            <person name="Song R."/>
            <person name="Tanyolac B."/>
            <person name="Young S."/>
            <person name="Ho-Il K."/>
            <person name="Hahn J.H."/>
            <person name="Sangsakoo G."/>
            <person name="Vanavichit A."/>
            <person name="de Mattos Luiz.A.T."/>
            <person name="Zimmer P.D."/>
            <person name="Malone G."/>
            <person name="Dellagostin O."/>
            <person name="de Oliveira A.C."/>
            <person name="Bevan M."/>
            <person name="Bancroft I."/>
            <person name="Minx P."/>
            <person name="Cordum H."/>
            <person name="Wilson R."/>
            <person name="Cheng Z."/>
            <person name="Jin W."/>
            <person name="Jiang J."/>
            <person name="Leong S.A."/>
            <person name="Iwama H."/>
            <person name="Gojobori T."/>
            <person name="Itoh T."/>
            <person name="Niimura Y."/>
            <person name="Fujii Y."/>
            <person name="Habara T."/>
            <person name="Sakai H."/>
            <person name="Sato Y."/>
            <person name="Wilson G."/>
            <person name="Kumar K."/>
            <person name="McCouch S."/>
            <person name="Juretic N."/>
            <person name="Hoen D."/>
            <person name="Wright S."/>
            <person name="Bruskiewich R."/>
            <person name="Bureau T."/>
            <person name="Miyao A."/>
            <person name="Hirochika H."/>
            <person name="Nishikawa T."/>
            <person name="Kadowaki K."/>
            <person name="Sugiura M."/>
            <person name="Burr B."/>
            <person name="Sasaki T."/>
        </authorList>
    </citation>
    <scope>NUCLEOTIDE SEQUENCE [LARGE SCALE GENOMIC DNA]</scope>
    <source>
        <strain evidence="2">cv. Nipponbare</strain>
    </source>
</reference>